<protein>
    <recommendedName>
        <fullName evidence="4">Oligosaccharide repeat unit polymerase</fullName>
    </recommendedName>
</protein>
<feature type="transmembrane region" description="Helical" evidence="1">
    <location>
        <begin position="57"/>
        <end position="76"/>
    </location>
</feature>
<keyword evidence="1" id="KW-1133">Transmembrane helix</keyword>
<name>A0ABR9ZXE8_9FIRM</name>
<keyword evidence="1" id="KW-0812">Transmembrane</keyword>
<feature type="transmembrane region" description="Helical" evidence="1">
    <location>
        <begin position="385"/>
        <end position="403"/>
    </location>
</feature>
<accession>A0ABR9ZXE8</accession>
<organism evidence="2 3">
    <name type="scientific">Fusibacter ferrireducens</name>
    <dbReference type="NCBI Taxonomy" id="2785058"/>
    <lineage>
        <taxon>Bacteria</taxon>
        <taxon>Bacillati</taxon>
        <taxon>Bacillota</taxon>
        <taxon>Clostridia</taxon>
        <taxon>Eubacteriales</taxon>
        <taxon>Eubacteriales Family XII. Incertae Sedis</taxon>
        <taxon>Fusibacter</taxon>
    </lineage>
</organism>
<feature type="transmembrane region" description="Helical" evidence="1">
    <location>
        <begin position="177"/>
        <end position="199"/>
    </location>
</feature>
<feature type="transmembrane region" description="Helical" evidence="1">
    <location>
        <begin position="12"/>
        <end position="45"/>
    </location>
</feature>
<gene>
    <name evidence="2" type="ORF">ISU02_18725</name>
</gene>
<reference evidence="2 3" key="1">
    <citation type="submission" date="2020-11" db="EMBL/GenBank/DDBJ databases">
        <title>Fusibacter basophilias sp. nov.</title>
        <authorList>
            <person name="Qiu D."/>
        </authorList>
    </citation>
    <scope>NUCLEOTIDE SEQUENCE [LARGE SCALE GENOMIC DNA]</scope>
    <source>
        <strain evidence="2 3">Q10-2</strain>
    </source>
</reference>
<feature type="transmembrane region" description="Helical" evidence="1">
    <location>
        <begin position="244"/>
        <end position="264"/>
    </location>
</feature>
<evidence type="ECO:0000313" key="2">
    <source>
        <dbReference type="EMBL" id="MBF4695139.1"/>
    </source>
</evidence>
<feature type="transmembrane region" description="Helical" evidence="1">
    <location>
        <begin position="88"/>
        <end position="111"/>
    </location>
</feature>
<feature type="transmembrane region" description="Helical" evidence="1">
    <location>
        <begin position="132"/>
        <end position="152"/>
    </location>
</feature>
<feature type="transmembrane region" description="Helical" evidence="1">
    <location>
        <begin position="358"/>
        <end position="378"/>
    </location>
</feature>
<dbReference type="RefSeq" id="WP_194703382.1">
    <property type="nucleotide sequence ID" value="NZ_JADKNH010000013.1"/>
</dbReference>
<evidence type="ECO:0008006" key="4">
    <source>
        <dbReference type="Google" id="ProtNLM"/>
    </source>
</evidence>
<proteinExistence type="predicted"/>
<dbReference type="EMBL" id="JADKNH010000013">
    <property type="protein sequence ID" value="MBF4695139.1"/>
    <property type="molecule type" value="Genomic_DNA"/>
</dbReference>
<comment type="caution">
    <text evidence="2">The sequence shown here is derived from an EMBL/GenBank/DDBJ whole genome shotgun (WGS) entry which is preliminary data.</text>
</comment>
<feature type="transmembrane region" description="Helical" evidence="1">
    <location>
        <begin position="409"/>
        <end position="429"/>
    </location>
</feature>
<keyword evidence="3" id="KW-1185">Reference proteome</keyword>
<dbReference type="Proteomes" id="UP000614200">
    <property type="component" value="Unassembled WGS sequence"/>
</dbReference>
<keyword evidence="1" id="KW-0472">Membrane</keyword>
<evidence type="ECO:0000256" key="1">
    <source>
        <dbReference type="SAM" id="Phobius"/>
    </source>
</evidence>
<evidence type="ECO:0000313" key="3">
    <source>
        <dbReference type="Proteomes" id="UP000614200"/>
    </source>
</evidence>
<feature type="transmembrane region" description="Helical" evidence="1">
    <location>
        <begin position="211"/>
        <end position="238"/>
    </location>
</feature>
<sequence>MINISNFLKTSLVYLILQSFIVILYFMSYIPPWIFVIFITILFISSKPKLLFSPKNIVFAYYLIWYGIAPQFATRFSGYLFNTKEENLAYLMFFGTYGILIVLLTLFETLFSKKTINHYLNSNESSNNANKRMSIIAKFSFVSTFIFLIAFIEKTGGIQYWLVDSTMAYIGRRGAGIYYLLFTHSFMIYCVAIGYFIYIKKNVKLFFFQMLTILILFPFIGSKAKVILMVLITISYFIINNRTFSKLTIGIGLASFIIFGLGIYQRNITWMKLNDFIPYTLNYFNTLEMFMITLRDFEPSFMVTFLLPFNKILLHFGEYISVPFSDISVWLSSIYYPKAHALGATEQWPIEADMYMSFYYIFALPVLAVYSYWLGFAFNKAQEGYVSWLLIYSLEFVLILSHLRGGLLSWGYIYFIFFYIFALIIFGNIRVNRR</sequence>